<feature type="compositionally biased region" description="Low complexity" evidence="2">
    <location>
        <begin position="90"/>
        <end position="101"/>
    </location>
</feature>
<dbReference type="InterPro" id="IPR001849">
    <property type="entry name" value="PH_domain"/>
</dbReference>
<feature type="compositionally biased region" description="Basic and acidic residues" evidence="2">
    <location>
        <begin position="39"/>
        <end position="49"/>
    </location>
</feature>
<feature type="domain" description="DEP" evidence="6">
    <location>
        <begin position="256"/>
        <end position="310"/>
    </location>
</feature>
<accession>A0A7S4DTX6</accession>
<dbReference type="GO" id="GO:0005829">
    <property type="term" value="C:cytosol"/>
    <property type="evidence" value="ECO:0007669"/>
    <property type="project" value="TreeGrafter"/>
</dbReference>
<dbReference type="Gene3D" id="1.10.10.10">
    <property type="entry name" value="Winged helix-like DNA-binding domain superfamily/Winged helix DNA-binding domain"/>
    <property type="match status" value="2"/>
</dbReference>
<dbReference type="Pfam" id="PF00615">
    <property type="entry name" value="RGS"/>
    <property type="match status" value="1"/>
</dbReference>
<dbReference type="PROSITE" id="PS00889">
    <property type="entry name" value="CNMP_BINDING_2"/>
    <property type="match status" value="1"/>
</dbReference>
<dbReference type="SUPFAM" id="SSF51206">
    <property type="entry name" value="cAMP-binding domain-like"/>
    <property type="match status" value="3"/>
</dbReference>
<dbReference type="EMBL" id="HBIV01030249">
    <property type="protein sequence ID" value="CAE0669952.1"/>
    <property type="molecule type" value="Transcribed_RNA"/>
</dbReference>
<dbReference type="SUPFAM" id="SSF50729">
    <property type="entry name" value="PH domain-like"/>
    <property type="match status" value="1"/>
</dbReference>
<dbReference type="InterPro" id="IPR036388">
    <property type="entry name" value="WH-like_DNA-bd_sf"/>
</dbReference>
<dbReference type="InterPro" id="IPR036305">
    <property type="entry name" value="RGS_sf"/>
</dbReference>
<dbReference type="CDD" id="cd07440">
    <property type="entry name" value="RGS"/>
    <property type="match status" value="1"/>
</dbReference>
<evidence type="ECO:0000313" key="7">
    <source>
        <dbReference type="EMBL" id="CAE0669952.1"/>
    </source>
</evidence>
<dbReference type="SMART" id="SM00233">
    <property type="entry name" value="PH"/>
    <property type="match status" value="1"/>
</dbReference>
<organism evidence="7">
    <name type="scientific">Lotharella globosa</name>
    <dbReference type="NCBI Taxonomy" id="91324"/>
    <lineage>
        <taxon>Eukaryota</taxon>
        <taxon>Sar</taxon>
        <taxon>Rhizaria</taxon>
        <taxon>Cercozoa</taxon>
        <taxon>Chlorarachniophyceae</taxon>
        <taxon>Lotharella</taxon>
    </lineage>
</organism>
<dbReference type="SMART" id="SM00315">
    <property type="entry name" value="RGS"/>
    <property type="match status" value="1"/>
</dbReference>
<dbReference type="SUPFAM" id="SSF46785">
    <property type="entry name" value="Winged helix' DNA-binding domain"/>
    <property type="match status" value="2"/>
</dbReference>
<feature type="domain" description="Cyclic nucleotide-binding" evidence="4">
    <location>
        <begin position="835"/>
        <end position="931"/>
    </location>
</feature>
<dbReference type="InterPro" id="IPR044926">
    <property type="entry name" value="RGS_subdomain_2"/>
</dbReference>
<dbReference type="GO" id="GO:0034236">
    <property type="term" value="F:protein kinase A catalytic subunit binding"/>
    <property type="evidence" value="ECO:0007669"/>
    <property type="project" value="TreeGrafter"/>
</dbReference>
<evidence type="ECO:0000259" key="4">
    <source>
        <dbReference type="PROSITE" id="PS50042"/>
    </source>
</evidence>
<dbReference type="GO" id="GO:0035556">
    <property type="term" value="P:intracellular signal transduction"/>
    <property type="evidence" value="ECO:0007669"/>
    <property type="project" value="InterPro"/>
</dbReference>
<evidence type="ECO:0000259" key="3">
    <source>
        <dbReference type="PROSITE" id="PS50003"/>
    </source>
</evidence>
<dbReference type="Pfam" id="PF00169">
    <property type="entry name" value="PH"/>
    <property type="match status" value="1"/>
</dbReference>
<dbReference type="PROSITE" id="PS50003">
    <property type="entry name" value="PH_DOMAIN"/>
    <property type="match status" value="1"/>
</dbReference>
<feature type="region of interest" description="Disordered" evidence="2">
    <location>
        <begin position="1"/>
        <end position="147"/>
    </location>
</feature>
<feature type="domain" description="DEP" evidence="6">
    <location>
        <begin position="338"/>
        <end position="427"/>
    </location>
</feature>
<dbReference type="InterPro" id="IPR018490">
    <property type="entry name" value="cNMP-bd_dom_sf"/>
</dbReference>
<evidence type="ECO:0000259" key="5">
    <source>
        <dbReference type="PROSITE" id="PS50132"/>
    </source>
</evidence>
<gene>
    <name evidence="7" type="ORF">LGLO00237_LOCUS21586</name>
</gene>
<feature type="domain" description="RGS" evidence="5">
    <location>
        <begin position="954"/>
        <end position="1090"/>
    </location>
</feature>
<name>A0A7S4DTX6_9EUKA</name>
<dbReference type="SMART" id="SM00100">
    <property type="entry name" value="cNMP"/>
    <property type="match status" value="3"/>
</dbReference>
<feature type="region of interest" description="Disordered" evidence="2">
    <location>
        <begin position="1121"/>
        <end position="1167"/>
    </location>
</feature>
<feature type="domain" description="PH" evidence="3">
    <location>
        <begin position="455"/>
        <end position="556"/>
    </location>
</feature>
<dbReference type="PANTHER" id="PTHR11635:SF166">
    <property type="entry name" value="CYCLIC NUCLEOTIDE-BINDING DOMAIN-CONTAINING PROTEIN"/>
    <property type="match status" value="1"/>
</dbReference>
<keyword evidence="1" id="KW-0734">Signal transduction inhibitor</keyword>
<dbReference type="InterPro" id="IPR050503">
    <property type="entry name" value="cAMP-dep_PK_reg_su-like"/>
</dbReference>
<dbReference type="PANTHER" id="PTHR11635">
    <property type="entry name" value="CAMP-DEPENDENT PROTEIN KINASE REGULATORY CHAIN"/>
    <property type="match status" value="1"/>
</dbReference>
<evidence type="ECO:0000259" key="6">
    <source>
        <dbReference type="PROSITE" id="PS50186"/>
    </source>
</evidence>
<dbReference type="InterPro" id="IPR016137">
    <property type="entry name" value="RGS"/>
</dbReference>
<dbReference type="SMART" id="SM00049">
    <property type="entry name" value="DEP"/>
    <property type="match status" value="2"/>
</dbReference>
<dbReference type="GO" id="GO:0005952">
    <property type="term" value="C:cAMP-dependent protein kinase complex"/>
    <property type="evidence" value="ECO:0007669"/>
    <property type="project" value="InterPro"/>
</dbReference>
<dbReference type="InterPro" id="IPR000591">
    <property type="entry name" value="DEP_dom"/>
</dbReference>
<protein>
    <recommendedName>
        <fullName evidence="8">cGMP-dependent protein kinase</fullName>
    </recommendedName>
</protein>
<evidence type="ECO:0008006" key="8">
    <source>
        <dbReference type="Google" id="ProtNLM"/>
    </source>
</evidence>
<feature type="compositionally biased region" description="Pro residues" evidence="2">
    <location>
        <begin position="55"/>
        <end position="69"/>
    </location>
</feature>
<dbReference type="Gene3D" id="1.10.167.10">
    <property type="entry name" value="Regulator of G-protein Signalling 4, domain 2"/>
    <property type="match status" value="1"/>
</dbReference>
<dbReference type="InterPro" id="IPR000595">
    <property type="entry name" value="cNMP-bd_dom"/>
</dbReference>
<reference evidence="7" key="1">
    <citation type="submission" date="2021-01" db="EMBL/GenBank/DDBJ databases">
        <authorList>
            <person name="Corre E."/>
            <person name="Pelletier E."/>
            <person name="Niang G."/>
            <person name="Scheremetjew M."/>
            <person name="Finn R."/>
            <person name="Kale V."/>
            <person name="Holt S."/>
            <person name="Cochrane G."/>
            <person name="Meng A."/>
            <person name="Brown T."/>
            <person name="Cohen L."/>
        </authorList>
    </citation>
    <scope>NUCLEOTIDE SEQUENCE</scope>
    <source>
        <strain evidence="7">CCCM811</strain>
    </source>
</reference>
<proteinExistence type="predicted"/>
<dbReference type="GO" id="GO:0004862">
    <property type="term" value="F:cAMP-dependent protein kinase inhibitor activity"/>
    <property type="evidence" value="ECO:0007669"/>
    <property type="project" value="TreeGrafter"/>
</dbReference>
<dbReference type="InterPro" id="IPR011993">
    <property type="entry name" value="PH-like_dom_sf"/>
</dbReference>
<dbReference type="CDD" id="cd00038">
    <property type="entry name" value="CAP_ED"/>
    <property type="match status" value="3"/>
</dbReference>
<evidence type="ECO:0000256" key="2">
    <source>
        <dbReference type="SAM" id="MobiDB-lite"/>
    </source>
</evidence>
<dbReference type="SUPFAM" id="SSF48097">
    <property type="entry name" value="Regulator of G-protein signaling, RGS"/>
    <property type="match status" value="1"/>
</dbReference>
<dbReference type="AlphaFoldDB" id="A0A7S4DTX6"/>
<feature type="compositionally biased region" description="Basic and acidic residues" evidence="2">
    <location>
        <begin position="1"/>
        <end position="12"/>
    </location>
</feature>
<dbReference type="PROSITE" id="PS50132">
    <property type="entry name" value="RGS"/>
    <property type="match status" value="1"/>
</dbReference>
<dbReference type="InterPro" id="IPR036390">
    <property type="entry name" value="WH_DNA-bd_sf"/>
</dbReference>
<dbReference type="GO" id="GO:0030552">
    <property type="term" value="F:cAMP binding"/>
    <property type="evidence" value="ECO:0007669"/>
    <property type="project" value="TreeGrafter"/>
</dbReference>
<dbReference type="Gene3D" id="2.30.29.30">
    <property type="entry name" value="Pleckstrin-homology domain (PH domain)/Phosphotyrosine-binding domain (PTB)"/>
    <property type="match status" value="1"/>
</dbReference>
<sequence>MSSTADHDKEDIGMGPTKGIPTESPMNKRSVSLDDSLEAMDKLDIKDFGTTDNPTDPPPPPPVEAPPPHQGRESVGSFYLDPPPPPSGPSSPSIRTPSRTKTSPEAHERSKRRSPGRQSPPDLPRIFESSSGISEASPRAVAGSPHMRLSLTRRKANSSPPSAAQLLAIEMKTDSPRSHAQSARRYSMGGSHDCHTDEAKASSPRLPRSESTYKQWTMPEDFTLPQINRIIRKMRHAVGASSQYHKFKKYTDSVWGSQIVEWLLEACIVTHESQAFALGTLMTCYNLIVPVGGSKHQLNMSKAHLYKYVDDRKMQPEREAILTRYSKFLESKELCIDMLEDIPRKSIHKNFKRIKGCYSGAAIIRWLIKSKRVPEVKTTENAILLGTLILLHNLMSEVGKEQSCKFSRDRQYQKIFSQQDEMISFYDNPLLDSKQQMDLSTRRVDRSPTRFLQAMQGMEGWLERKSKLGFWKKRYFRLRLRDSKVGSHLSYHLNDDTKTPPKGTIPMCNVGSVLVDGRVVKLKMSDKYKGKKAYILRCKDVLESKRWAGALQPFVKATTIEEVLKRSAFGIILNNQQREKLAKQMKFVTYSERTWISKFKKKCDAFHLLHTGKIGVYVRNRTLKSSENSEKEHLLTHQTPISHFGEEMFDRSLCGASVRAETEVTCAVLERSQCEDLFREFPAIKGQIKQFIGRGIISMLQRVSFLKEIAEEKLDILRRGVHCTSYQAEHIVFYEGDVGDDFYMILKGSVMIKRKDRDTDEQVEIATLDTGSYFGEVSLIMDVARTATIVVSEPSLLLSINKKTFGTFLELNGLDMKTVMRTRIIETFKRFQIPFFQAIPDERFPQIAENCQIEKYEKGEVIFEEGEVGDRFFIISYGQVQVEKKGQVISKLGAGKYFGEVALVIEDAVRTATCSTLMQTVLLSMSAEDFKGSFELNPEALADVELKLAGQNAGMRAILHHPRALEKFETFLKTQFATESIHCWKACIEFRKAYNAEIPEASEGNEPEEEQELPKSVVDRAQHLLNRYVRVGSEDEVNIPDKVRRETIQKVDNEELAEDVFFSLEAEIVRLMRNDKLNSFRKTKDFQEILKQVGNYNDWDMTDDMKKKILLNSKALTRRGSLALRQRSGRTTPKSPRRSSKISTSTFAGLDDQASSRRMPLIEEIEE</sequence>
<dbReference type="Pfam" id="PF00027">
    <property type="entry name" value="cNMP_binding"/>
    <property type="match status" value="2"/>
</dbReference>
<evidence type="ECO:0000256" key="1">
    <source>
        <dbReference type="ARBA" id="ARBA00022700"/>
    </source>
</evidence>
<dbReference type="GO" id="GO:0009968">
    <property type="term" value="P:negative regulation of signal transduction"/>
    <property type="evidence" value="ECO:0007669"/>
    <property type="project" value="UniProtKB-KW"/>
</dbReference>
<feature type="region of interest" description="Disordered" evidence="2">
    <location>
        <begin position="171"/>
        <end position="211"/>
    </location>
</feature>
<dbReference type="PROSITE" id="PS50042">
    <property type="entry name" value="CNMP_BINDING_3"/>
    <property type="match status" value="2"/>
</dbReference>
<dbReference type="Pfam" id="PF00610">
    <property type="entry name" value="DEP"/>
    <property type="match status" value="1"/>
</dbReference>
<dbReference type="PROSITE" id="PS50186">
    <property type="entry name" value="DEP"/>
    <property type="match status" value="2"/>
</dbReference>
<feature type="domain" description="Cyclic nucleotide-binding" evidence="4">
    <location>
        <begin position="705"/>
        <end position="809"/>
    </location>
</feature>
<dbReference type="InterPro" id="IPR018488">
    <property type="entry name" value="cNMP-bd_CS"/>
</dbReference>
<dbReference type="Gene3D" id="2.60.120.10">
    <property type="entry name" value="Jelly Rolls"/>
    <property type="match status" value="3"/>
</dbReference>
<dbReference type="CDD" id="cd00821">
    <property type="entry name" value="PH"/>
    <property type="match status" value="1"/>
</dbReference>
<dbReference type="InterPro" id="IPR014710">
    <property type="entry name" value="RmlC-like_jellyroll"/>
</dbReference>